<feature type="transmembrane region" description="Helical" evidence="1">
    <location>
        <begin position="47"/>
        <end position="65"/>
    </location>
</feature>
<dbReference type="EMBL" id="ARYK01000003">
    <property type="protein sequence ID" value="KCZ92882.1"/>
    <property type="molecule type" value="Genomic_DNA"/>
</dbReference>
<keyword evidence="1" id="KW-0472">Membrane</keyword>
<sequence>MRTFLSRHYPLIRRAAGPGAGLVAAAIAVLSLLPGDELPEVHLSDKVEHVIAYAVLATLVTLWLGPRRAGRALLVVMAYGVGMEVAQALIGTGRTPSVLDAGADLVGAGIGIGVAMLVDRFAVAG</sequence>
<keyword evidence="1" id="KW-1133">Transmembrane helix</keyword>
<evidence type="ECO:0000313" key="4">
    <source>
        <dbReference type="Proteomes" id="UP000025171"/>
    </source>
</evidence>
<comment type="caution">
    <text evidence="3">The sequence shown here is derived from an EMBL/GenBank/DDBJ whole genome shotgun (WGS) entry which is preliminary data.</text>
</comment>
<feature type="transmembrane region" description="Helical" evidence="1">
    <location>
        <begin position="72"/>
        <end position="93"/>
    </location>
</feature>
<feature type="domain" description="VanZ-like" evidence="2">
    <location>
        <begin position="47"/>
        <end position="118"/>
    </location>
</feature>
<organism evidence="3 4">
    <name type="scientific">Hyphomonas johnsonii MHS-2</name>
    <dbReference type="NCBI Taxonomy" id="1280950"/>
    <lineage>
        <taxon>Bacteria</taxon>
        <taxon>Pseudomonadati</taxon>
        <taxon>Pseudomonadota</taxon>
        <taxon>Alphaproteobacteria</taxon>
        <taxon>Hyphomonadales</taxon>
        <taxon>Hyphomonadaceae</taxon>
        <taxon>Hyphomonas</taxon>
    </lineage>
</organism>
<protein>
    <recommendedName>
        <fullName evidence="2">VanZ-like domain-containing protein</fullName>
    </recommendedName>
</protein>
<name>A0A059FQJ3_9PROT</name>
<evidence type="ECO:0000259" key="2">
    <source>
        <dbReference type="Pfam" id="PF04892"/>
    </source>
</evidence>
<dbReference type="PATRIC" id="fig|1280950.3.peg.1604"/>
<keyword evidence="4" id="KW-1185">Reference proteome</keyword>
<dbReference type="InterPro" id="IPR006976">
    <property type="entry name" value="VanZ-like"/>
</dbReference>
<gene>
    <name evidence="3" type="ORF">HJO_08002</name>
</gene>
<dbReference type="AlphaFoldDB" id="A0A059FQJ3"/>
<dbReference type="STRING" id="1280950.HJO_08002"/>
<dbReference type="Proteomes" id="UP000025171">
    <property type="component" value="Unassembled WGS sequence"/>
</dbReference>
<reference evidence="3 4" key="1">
    <citation type="journal article" date="2014" name="Antonie Van Leeuwenhoek">
        <title>Hyphomonas beringensis sp. nov. and Hyphomonas chukchiensis sp. nov., isolated from surface seawater of the Bering Sea and Chukchi Sea.</title>
        <authorList>
            <person name="Li C."/>
            <person name="Lai Q."/>
            <person name="Li G."/>
            <person name="Dong C."/>
            <person name="Wang J."/>
            <person name="Liao Y."/>
            <person name="Shao Z."/>
        </authorList>
    </citation>
    <scope>NUCLEOTIDE SEQUENCE [LARGE SCALE GENOMIC DNA]</scope>
    <source>
        <strain evidence="3 4">MHS-2</strain>
    </source>
</reference>
<dbReference type="OrthoDB" id="7620557at2"/>
<dbReference type="eggNOG" id="ENOG5033CUB">
    <property type="taxonomic scope" value="Bacteria"/>
</dbReference>
<dbReference type="Pfam" id="PF04892">
    <property type="entry name" value="VanZ"/>
    <property type="match status" value="1"/>
</dbReference>
<proteinExistence type="predicted"/>
<accession>A0A059FQJ3</accession>
<keyword evidence="1" id="KW-0812">Transmembrane</keyword>
<feature type="transmembrane region" description="Helical" evidence="1">
    <location>
        <begin position="105"/>
        <end position="123"/>
    </location>
</feature>
<feature type="transmembrane region" description="Helical" evidence="1">
    <location>
        <begin position="12"/>
        <end position="35"/>
    </location>
</feature>
<evidence type="ECO:0000313" key="3">
    <source>
        <dbReference type="EMBL" id="KCZ92882.1"/>
    </source>
</evidence>
<dbReference type="RefSeq" id="WP_051618404.1">
    <property type="nucleotide sequence ID" value="NZ_ARYK01000003.1"/>
</dbReference>
<evidence type="ECO:0000256" key="1">
    <source>
        <dbReference type="SAM" id="Phobius"/>
    </source>
</evidence>
<dbReference type="NCBIfam" id="NF037970">
    <property type="entry name" value="vanZ_1"/>
    <property type="match status" value="1"/>
</dbReference>